<feature type="chain" id="PRO_5038469277" evidence="1">
    <location>
        <begin position="26"/>
        <end position="395"/>
    </location>
</feature>
<protein>
    <submittedName>
        <fullName evidence="3">Serine hydrolase</fullName>
    </submittedName>
</protein>
<dbReference type="EMBL" id="CP046171">
    <property type="protein sequence ID" value="QIS01310.1"/>
    <property type="molecule type" value="Genomic_DNA"/>
</dbReference>
<dbReference type="Pfam" id="PF00144">
    <property type="entry name" value="Beta-lactamase"/>
    <property type="match status" value="1"/>
</dbReference>
<name>A0A6G9XKC4_NOCBR</name>
<reference evidence="3 4" key="1">
    <citation type="journal article" date="2019" name="ACS Chem. Biol.">
        <title>Identification and Mobilization of a Cryptic Antibiotic Biosynthesis Gene Locus from a Human-Pathogenic Nocardia Isolate.</title>
        <authorList>
            <person name="Herisse M."/>
            <person name="Ishida K."/>
            <person name="Porter J.L."/>
            <person name="Howden B."/>
            <person name="Hertweck C."/>
            <person name="Stinear T.P."/>
            <person name="Pidot S.J."/>
        </authorList>
    </citation>
    <scope>NUCLEOTIDE SEQUENCE [LARGE SCALE GENOMIC DNA]</scope>
    <source>
        <strain evidence="3 4">AUSMDU00024985</strain>
    </source>
</reference>
<dbReference type="PANTHER" id="PTHR46825">
    <property type="entry name" value="D-ALANYL-D-ALANINE-CARBOXYPEPTIDASE/ENDOPEPTIDASE AMPH"/>
    <property type="match status" value="1"/>
</dbReference>
<dbReference type="SUPFAM" id="SSF56601">
    <property type="entry name" value="beta-lactamase/transpeptidase-like"/>
    <property type="match status" value="1"/>
</dbReference>
<feature type="domain" description="Beta-lactamase-related" evidence="2">
    <location>
        <begin position="55"/>
        <end position="390"/>
    </location>
</feature>
<dbReference type="InterPro" id="IPR012338">
    <property type="entry name" value="Beta-lactam/transpept-like"/>
</dbReference>
<dbReference type="AlphaFoldDB" id="A0A6G9XKC4"/>
<sequence>MNPFRRHGGRALWPALVAGAVLATAACGGQSAVRTPTPADAAPPALTAALDRVVRSGIPGVQVVIDDPRGHRVYTAGVGDLGTGAPFQDDALVRIGSNTKTFVATVVLQLVAEGKVELDAPIERYLPGVVAGNGNDGNRVTVRQLMQHTSGLPDYLGRGNGTSVDSNGPAQLDPDEDAIRTQHFEAAELVRNALTMPPDFEPGAKSVYTNTNYLLLGMLIDRVTGRTFAAAINDRIIAPLGLKSTYFPATGERTLRDPHPRGYHVRDGKQIDFTELDPSWGGAAGAMVATNADLNTFILALLSGKLLPPAQLAQMRQTVPFDRMPGAGYGLGLIHQSTSCGEQVWGHGGSIPGFGTRNSATADGRAVAVAVNQLPTSEESSELIEAVLDTALCTP</sequence>
<dbReference type="Gene3D" id="3.40.710.10">
    <property type="entry name" value="DD-peptidase/beta-lactamase superfamily"/>
    <property type="match status" value="1"/>
</dbReference>
<dbReference type="PROSITE" id="PS51257">
    <property type="entry name" value="PROKAR_LIPOPROTEIN"/>
    <property type="match status" value="1"/>
</dbReference>
<evidence type="ECO:0000313" key="3">
    <source>
        <dbReference type="EMBL" id="QIS01310.1"/>
    </source>
</evidence>
<proteinExistence type="predicted"/>
<dbReference type="InterPro" id="IPR050491">
    <property type="entry name" value="AmpC-like"/>
</dbReference>
<evidence type="ECO:0000313" key="4">
    <source>
        <dbReference type="Proteomes" id="UP000501705"/>
    </source>
</evidence>
<evidence type="ECO:0000259" key="2">
    <source>
        <dbReference type="Pfam" id="PF00144"/>
    </source>
</evidence>
<dbReference type="PANTHER" id="PTHR46825:SF7">
    <property type="entry name" value="D-ALANYL-D-ALANINE CARBOXYPEPTIDASE"/>
    <property type="match status" value="1"/>
</dbReference>
<feature type="signal peptide" evidence="1">
    <location>
        <begin position="1"/>
        <end position="25"/>
    </location>
</feature>
<keyword evidence="1" id="KW-0732">Signal</keyword>
<dbReference type="GO" id="GO:0016787">
    <property type="term" value="F:hydrolase activity"/>
    <property type="evidence" value="ECO:0007669"/>
    <property type="project" value="UniProtKB-KW"/>
</dbReference>
<dbReference type="RefSeq" id="WP_203218258.1">
    <property type="nucleotide sequence ID" value="NZ_CP046171.1"/>
</dbReference>
<dbReference type="Proteomes" id="UP000501705">
    <property type="component" value="Chromosome"/>
</dbReference>
<accession>A0A6G9XKC4</accession>
<organism evidence="3 4">
    <name type="scientific">Nocardia brasiliensis</name>
    <dbReference type="NCBI Taxonomy" id="37326"/>
    <lineage>
        <taxon>Bacteria</taxon>
        <taxon>Bacillati</taxon>
        <taxon>Actinomycetota</taxon>
        <taxon>Actinomycetes</taxon>
        <taxon>Mycobacteriales</taxon>
        <taxon>Nocardiaceae</taxon>
        <taxon>Nocardia</taxon>
    </lineage>
</organism>
<keyword evidence="3" id="KW-0378">Hydrolase</keyword>
<dbReference type="InterPro" id="IPR001466">
    <property type="entry name" value="Beta-lactam-related"/>
</dbReference>
<evidence type="ECO:0000256" key="1">
    <source>
        <dbReference type="SAM" id="SignalP"/>
    </source>
</evidence>
<gene>
    <name evidence="3" type="ORF">F5X71_02375</name>
</gene>